<protein>
    <submittedName>
        <fullName evidence="1">Helix-turn-helix domain-containing protein</fullName>
    </submittedName>
</protein>
<sequence>MEVVTAHKKFAIIQEMAECYGSIQLLCEIAGVSRSGYYKWVKR</sequence>
<accession>A0ABT5W2X9</accession>
<organism evidence="1 2">
    <name type="scientific">Anoxybacteroides rupiense</name>
    <dbReference type="NCBI Taxonomy" id="311460"/>
    <lineage>
        <taxon>Bacteria</taxon>
        <taxon>Bacillati</taxon>
        <taxon>Bacillota</taxon>
        <taxon>Bacilli</taxon>
        <taxon>Bacillales</taxon>
        <taxon>Anoxybacillaceae</taxon>
        <taxon>Anoxybacteroides</taxon>
    </lineage>
</organism>
<evidence type="ECO:0000313" key="2">
    <source>
        <dbReference type="Proteomes" id="UP001213979"/>
    </source>
</evidence>
<dbReference type="EMBL" id="JAQOTG010000004">
    <property type="protein sequence ID" value="MDE8563662.1"/>
    <property type="molecule type" value="Genomic_DNA"/>
</dbReference>
<comment type="caution">
    <text evidence="1">The sequence shown here is derived from an EMBL/GenBank/DDBJ whole genome shotgun (WGS) entry which is preliminary data.</text>
</comment>
<keyword evidence="2" id="KW-1185">Reference proteome</keyword>
<reference evidence="1 2" key="1">
    <citation type="submission" date="2023-01" db="EMBL/GenBank/DDBJ databases">
        <title>Genome-based reclassification of Anoxybacillus geothermalis as a later heterotypic synonym of Anoxybacillus rupiensis.</title>
        <authorList>
            <person name="Inan Bektas K."/>
            <person name="Canakci S."/>
            <person name="Belduz A.A."/>
            <person name="Guler H.H."/>
        </authorList>
    </citation>
    <scope>NUCLEOTIDE SEQUENCE [LARGE SCALE GENOMIC DNA]</scope>
    <source>
        <strain evidence="1 2">DSM 17127</strain>
    </source>
</reference>
<evidence type="ECO:0000313" key="1">
    <source>
        <dbReference type="EMBL" id="MDE8563662.1"/>
    </source>
</evidence>
<dbReference type="Proteomes" id="UP001213979">
    <property type="component" value="Unassembled WGS sequence"/>
</dbReference>
<dbReference type="RefSeq" id="WP_159719991.1">
    <property type="nucleotide sequence ID" value="NZ_JACIDF010000002.1"/>
</dbReference>
<name>A0ABT5W2X9_9BACL</name>
<gene>
    <name evidence="1" type="ORF">PNH38_07140</name>
</gene>
<proteinExistence type="predicted"/>